<evidence type="ECO:0000313" key="3">
    <source>
        <dbReference type="Proteomes" id="UP000606935"/>
    </source>
</evidence>
<gene>
    <name evidence="2" type="ORF">GCM10010982_03830</name>
</gene>
<sequence length="309" mass="34931">MLKAYFAIVSFLSVLSVGPALAAPPGNWQAKLAGQMRVDERSGKDLRYQYRLRFYPAYHFDAAWSLQAFVATGKGFASSHNTLDDGKADHLYLRRLYLRHQDSAGKTEFGVIPTYKGDVASTGLSKDGWINGLRRVQNMNANTRLEVVVGELAHLDNADAWQKWHSLNYAELELSSRVNNALSYELSLEHMLGDNFLRGELRYQSASQQTYAIELVDRLDSNKVKLVLSFGMPLAWLGKNTELFSHYSYADKGFGERAELTEDFLDYGHAIALELDGKLGVKPWGWFAKFEHYAEHSTNRAQLGIKFSF</sequence>
<dbReference type="AlphaFoldDB" id="A0A917YR83"/>
<keyword evidence="1" id="KW-0732">Signal</keyword>
<evidence type="ECO:0000313" key="2">
    <source>
        <dbReference type="EMBL" id="GGO64434.1"/>
    </source>
</evidence>
<feature type="signal peptide" evidence="1">
    <location>
        <begin position="1"/>
        <end position="22"/>
    </location>
</feature>
<dbReference type="Proteomes" id="UP000606935">
    <property type="component" value="Unassembled WGS sequence"/>
</dbReference>
<proteinExistence type="predicted"/>
<accession>A0A917YR83</accession>
<evidence type="ECO:0000256" key="1">
    <source>
        <dbReference type="SAM" id="SignalP"/>
    </source>
</evidence>
<reference evidence="2" key="2">
    <citation type="submission" date="2020-09" db="EMBL/GenBank/DDBJ databases">
        <authorList>
            <person name="Sun Q."/>
            <person name="Zhou Y."/>
        </authorList>
    </citation>
    <scope>NUCLEOTIDE SEQUENCE</scope>
    <source>
        <strain evidence="2">CGMCC 1.7086</strain>
    </source>
</reference>
<feature type="chain" id="PRO_5037597672" evidence="1">
    <location>
        <begin position="23"/>
        <end position="309"/>
    </location>
</feature>
<name>A0A917YR83_9ALTE</name>
<dbReference type="RefSeq" id="WP_188689496.1">
    <property type="nucleotide sequence ID" value="NZ_BMLS01000001.1"/>
</dbReference>
<organism evidence="2 3">
    <name type="scientific">Bowmanella pacifica</name>
    <dbReference type="NCBI Taxonomy" id="502051"/>
    <lineage>
        <taxon>Bacteria</taxon>
        <taxon>Pseudomonadati</taxon>
        <taxon>Pseudomonadota</taxon>
        <taxon>Gammaproteobacteria</taxon>
        <taxon>Alteromonadales</taxon>
        <taxon>Alteromonadaceae</taxon>
        <taxon>Bowmanella</taxon>
    </lineage>
</organism>
<dbReference type="EMBL" id="BMLS01000001">
    <property type="protein sequence ID" value="GGO64434.1"/>
    <property type="molecule type" value="Genomic_DNA"/>
</dbReference>
<protein>
    <submittedName>
        <fullName evidence="2">Uncharacterized protein</fullName>
    </submittedName>
</protein>
<keyword evidence="3" id="KW-1185">Reference proteome</keyword>
<reference evidence="2" key="1">
    <citation type="journal article" date="2014" name="Int. J. Syst. Evol. Microbiol.">
        <title>Complete genome sequence of Corynebacterium casei LMG S-19264T (=DSM 44701T), isolated from a smear-ripened cheese.</title>
        <authorList>
            <consortium name="US DOE Joint Genome Institute (JGI-PGF)"/>
            <person name="Walter F."/>
            <person name="Albersmeier A."/>
            <person name="Kalinowski J."/>
            <person name="Ruckert C."/>
        </authorList>
    </citation>
    <scope>NUCLEOTIDE SEQUENCE</scope>
    <source>
        <strain evidence="2">CGMCC 1.7086</strain>
    </source>
</reference>
<comment type="caution">
    <text evidence="2">The sequence shown here is derived from an EMBL/GenBank/DDBJ whole genome shotgun (WGS) entry which is preliminary data.</text>
</comment>